<name>A0ABR7EGP6_9FIRM</name>
<keyword evidence="6 12" id="KW-0479">Metal-binding</keyword>
<comment type="caution">
    <text evidence="14">The sequence shown here is derived from an EMBL/GenBank/DDBJ whole genome shotgun (WGS) entry which is preliminary data.</text>
</comment>
<dbReference type="InterPro" id="IPR002125">
    <property type="entry name" value="CMP_dCMP_dom"/>
</dbReference>
<comment type="cofactor">
    <cofactor evidence="1 12">
        <name>Zn(2+)</name>
        <dbReference type="ChEBI" id="CHEBI:29105"/>
    </cofactor>
</comment>
<dbReference type="CDD" id="cd01283">
    <property type="entry name" value="cytidine_deaminase"/>
    <property type="match status" value="1"/>
</dbReference>
<dbReference type="PANTHER" id="PTHR11644">
    <property type="entry name" value="CYTIDINE DEAMINASE"/>
    <property type="match status" value="1"/>
</dbReference>
<dbReference type="EC" id="3.5.4.5" evidence="4 12"/>
<dbReference type="Pfam" id="PF00383">
    <property type="entry name" value="dCMP_cyt_deam_1"/>
    <property type="match status" value="1"/>
</dbReference>
<protein>
    <recommendedName>
        <fullName evidence="5 12">Cytidine deaminase</fullName>
        <ecNumber evidence="4 12">3.5.4.5</ecNumber>
    </recommendedName>
    <alternativeName>
        <fullName evidence="9 12">Cytidine aminohydrolase</fullName>
    </alternativeName>
</protein>
<evidence type="ECO:0000256" key="12">
    <source>
        <dbReference type="RuleBase" id="RU364006"/>
    </source>
</evidence>
<accession>A0ABR7EGP6</accession>
<evidence type="ECO:0000256" key="4">
    <source>
        <dbReference type="ARBA" id="ARBA00012783"/>
    </source>
</evidence>
<dbReference type="PANTHER" id="PTHR11644:SF2">
    <property type="entry name" value="CYTIDINE DEAMINASE"/>
    <property type="match status" value="1"/>
</dbReference>
<evidence type="ECO:0000313" key="15">
    <source>
        <dbReference type="Proteomes" id="UP000606889"/>
    </source>
</evidence>
<evidence type="ECO:0000259" key="13">
    <source>
        <dbReference type="PROSITE" id="PS51747"/>
    </source>
</evidence>
<proteinExistence type="inferred from homology"/>
<dbReference type="Gene3D" id="3.40.140.10">
    <property type="entry name" value="Cytidine Deaminase, domain 2"/>
    <property type="match status" value="1"/>
</dbReference>
<keyword evidence="8 12" id="KW-0862">Zinc</keyword>
<evidence type="ECO:0000256" key="10">
    <source>
        <dbReference type="ARBA" id="ARBA00049252"/>
    </source>
</evidence>
<organism evidence="14 15">
    <name type="scientific">Christensenella tenuis</name>
    <dbReference type="NCBI Taxonomy" id="2763033"/>
    <lineage>
        <taxon>Bacteria</taxon>
        <taxon>Bacillati</taxon>
        <taxon>Bacillota</taxon>
        <taxon>Clostridia</taxon>
        <taxon>Christensenellales</taxon>
        <taxon>Christensenellaceae</taxon>
        <taxon>Christensenella</taxon>
    </lineage>
</organism>
<dbReference type="NCBIfam" id="NF004064">
    <property type="entry name" value="PRK05578.1"/>
    <property type="match status" value="1"/>
</dbReference>
<dbReference type="PROSITE" id="PS51747">
    <property type="entry name" value="CYT_DCMP_DEAMINASES_2"/>
    <property type="match status" value="1"/>
</dbReference>
<dbReference type="RefSeq" id="WP_186857818.1">
    <property type="nucleotide sequence ID" value="NZ_JACOON010000004.1"/>
</dbReference>
<evidence type="ECO:0000256" key="11">
    <source>
        <dbReference type="ARBA" id="ARBA00049558"/>
    </source>
</evidence>
<comment type="function">
    <text evidence="2 12">This enzyme scavenges exogenous and endogenous cytidine and 2'-deoxycytidine for UMP synthesis.</text>
</comment>
<evidence type="ECO:0000256" key="1">
    <source>
        <dbReference type="ARBA" id="ARBA00001947"/>
    </source>
</evidence>
<keyword evidence="15" id="KW-1185">Reference proteome</keyword>
<dbReference type="InterPro" id="IPR016193">
    <property type="entry name" value="Cytidine_deaminase-like"/>
</dbReference>
<dbReference type="Proteomes" id="UP000606889">
    <property type="component" value="Unassembled WGS sequence"/>
</dbReference>
<dbReference type="SUPFAM" id="SSF53927">
    <property type="entry name" value="Cytidine deaminase-like"/>
    <property type="match status" value="1"/>
</dbReference>
<evidence type="ECO:0000313" key="14">
    <source>
        <dbReference type="EMBL" id="MBC5648304.1"/>
    </source>
</evidence>
<dbReference type="NCBIfam" id="TIGR01354">
    <property type="entry name" value="cyt_deam_tetra"/>
    <property type="match status" value="1"/>
</dbReference>
<keyword evidence="7 12" id="KW-0378">Hydrolase</keyword>
<evidence type="ECO:0000256" key="6">
    <source>
        <dbReference type="ARBA" id="ARBA00022723"/>
    </source>
</evidence>
<evidence type="ECO:0000256" key="9">
    <source>
        <dbReference type="ARBA" id="ARBA00032005"/>
    </source>
</evidence>
<reference evidence="14 15" key="1">
    <citation type="submission" date="2020-08" db="EMBL/GenBank/DDBJ databases">
        <title>Genome public.</title>
        <authorList>
            <person name="Liu C."/>
            <person name="Sun Q."/>
        </authorList>
    </citation>
    <scope>NUCLEOTIDE SEQUENCE [LARGE SCALE GENOMIC DNA]</scope>
    <source>
        <strain evidence="14 15">NSJ-35</strain>
    </source>
</reference>
<gene>
    <name evidence="14" type="primary">cdd</name>
    <name evidence="14" type="ORF">H8S18_08140</name>
</gene>
<evidence type="ECO:0000256" key="7">
    <source>
        <dbReference type="ARBA" id="ARBA00022801"/>
    </source>
</evidence>
<evidence type="ECO:0000256" key="5">
    <source>
        <dbReference type="ARBA" id="ARBA00018266"/>
    </source>
</evidence>
<dbReference type="InterPro" id="IPR006262">
    <property type="entry name" value="Cyt_deam_tetra"/>
</dbReference>
<evidence type="ECO:0000256" key="2">
    <source>
        <dbReference type="ARBA" id="ARBA00003949"/>
    </source>
</evidence>
<dbReference type="GO" id="GO:0004126">
    <property type="term" value="F:cytidine deaminase activity"/>
    <property type="evidence" value="ECO:0007669"/>
    <property type="project" value="UniProtKB-EC"/>
</dbReference>
<sequence length="132" mass="14420">MKINGMKLVQLAREAAKNAYAPYSCYRVGAVILAPDGKMFCGCNVENVAFSASICAERAAVAQAVSAGYTEFVAIAIAGSGMEMAYPCRICRQVLAEFLRKDTKIFCANSVGKYEVFTLEELLPYRFYTGLK</sequence>
<comment type="catalytic activity">
    <reaction evidence="10 12">
        <text>2'-deoxycytidine + H2O + H(+) = 2'-deoxyuridine + NH4(+)</text>
        <dbReference type="Rhea" id="RHEA:13433"/>
        <dbReference type="ChEBI" id="CHEBI:15377"/>
        <dbReference type="ChEBI" id="CHEBI:15378"/>
        <dbReference type="ChEBI" id="CHEBI:15698"/>
        <dbReference type="ChEBI" id="CHEBI:16450"/>
        <dbReference type="ChEBI" id="CHEBI:28938"/>
        <dbReference type="EC" id="3.5.4.5"/>
    </reaction>
</comment>
<dbReference type="EMBL" id="JACOON010000004">
    <property type="protein sequence ID" value="MBC5648304.1"/>
    <property type="molecule type" value="Genomic_DNA"/>
</dbReference>
<evidence type="ECO:0000256" key="8">
    <source>
        <dbReference type="ARBA" id="ARBA00022833"/>
    </source>
</evidence>
<dbReference type="InterPro" id="IPR050202">
    <property type="entry name" value="Cyt/Deoxycyt_deaminase"/>
</dbReference>
<comment type="catalytic activity">
    <reaction evidence="11 12">
        <text>cytidine + H2O + H(+) = uridine + NH4(+)</text>
        <dbReference type="Rhea" id="RHEA:16069"/>
        <dbReference type="ChEBI" id="CHEBI:15377"/>
        <dbReference type="ChEBI" id="CHEBI:15378"/>
        <dbReference type="ChEBI" id="CHEBI:16704"/>
        <dbReference type="ChEBI" id="CHEBI:17562"/>
        <dbReference type="ChEBI" id="CHEBI:28938"/>
        <dbReference type="EC" id="3.5.4.5"/>
    </reaction>
</comment>
<dbReference type="PROSITE" id="PS00903">
    <property type="entry name" value="CYT_DCMP_DEAMINASES_1"/>
    <property type="match status" value="1"/>
</dbReference>
<evidence type="ECO:0000256" key="3">
    <source>
        <dbReference type="ARBA" id="ARBA00006576"/>
    </source>
</evidence>
<feature type="domain" description="CMP/dCMP-type deaminase" evidence="13">
    <location>
        <begin position="3"/>
        <end position="130"/>
    </location>
</feature>
<comment type="similarity">
    <text evidence="3 12">Belongs to the cytidine and deoxycytidylate deaminase family.</text>
</comment>
<dbReference type="InterPro" id="IPR016192">
    <property type="entry name" value="APOBEC/CMP_deaminase_Zn-bd"/>
</dbReference>